<comment type="caution">
    <text evidence="1">The sequence shown here is derived from an EMBL/GenBank/DDBJ whole genome shotgun (WGS) entry which is preliminary data.</text>
</comment>
<accession>A0ABW0V3I8</accession>
<dbReference type="Proteomes" id="UP001596154">
    <property type="component" value="Unassembled WGS sequence"/>
</dbReference>
<gene>
    <name evidence="1" type="ORF">ACFPZJ_37760</name>
</gene>
<dbReference type="RefSeq" id="WP_381031325.1">
    <property type="nucleotide sequence ID" value="NZ_JBHSNY010000020.1"/>
</dbReference>
<protein>
    <submittedName>
        <fullName evidence="1">Uncharacterized protein</fullName>
    </submittedName>
</protein>
<dbReference type="EMBL" id="JBHSNY010000020">
    <property type="protein sequence ID" value="MFC5639379.1"/>
    <property type="molecule type" value="Genomic_DNA"/>
</dbReference>
<evidence type="ECO:0000313" key="2">
    <source>
        <dbReference type="Proteomes" id="UP001596154"/>
    </source>
</evidence>
<reference evidence="2" key="1">
    <citation type="journal article" date="2019" name="Int. J. Syst. Evol. Microbiol.">
        <title>The Global Catalogue of Microorganisms (GCM) 10K type strain sequencing project: providing services to taxonomists for standard genome sequencing and annotation.</title>
        <authorList>
            <consortium name="The Broad Institute Genomics Platform"/>
            <consortium name="The Broad Institute Genome Sequencing Center for Infectious Disease"/>
            <person name="Wu L."/>
            <person name="Ma J."/>
        </authorList>
    </citation>
    <scope>NUCLEOTIDE SEQUENCE [LARGE SCALE GENOMIC DNA]</scope>
    <source>
        <strain evidence="2">CGMCC 4.7248</strain>
    </source>
</reference>
<proteinExistence type="predicted"/>
<sequence length="552" mass="60338">MAGLEFNLFVAELNVNTSEAARERDVIAQLRGAGVRDLLDHSPDTGRAPATRHRRKHICYTLIHRRKTIDFWAVFYRGDLMPRVPQVRRLLFNDEEIGMGFNSESGLAVGTALHNFTVDENPVATGQEVSASIVIVTSHEQLMDSMGMSFEGHGRYGLVSGSAKAKFAESSNFNSTSTFVVARCVVQNPLRRGKSFQVTAPAQALLDSQRFEEFKAAFGDSFVRGLQTGGEFYAVIRITSVSTAKQSELSATLQAEANGLIASGGFSAAFAQANSSQSTRSEMTASMYQKAGAGVQISPTVEIGEVINRFKSFPQIASTSAAAYEAEVATYDTLPLPVPTPQEQESFLVALADAREKKMRYLQTRNDLEFALRNPEFFDPLPATETLQSAIDMYTRLINAVMSHAIRLSRGQITPPQLFDPSTLTPALSEPPPIPLRRLSTTATTNDRLVQFQTLTCLVPADEGSDEPYLVWNGERIWSANAATASSRHDVNVVRLMATPTGTLELFDEEVFGADDPLGRATISRSDGPGTVEFRADGSAYTLSYRIMPFTV</sequence>
<name>A0ABW0V3I8_9ACTN</name>
<organism evidence="1 2">
    <name type="scientific">Streptomyces bullii</name>
    <dbReference type="NCBI Taxonomy" id="349910"/>
    <lineage>
        <taxon>Bacteria</taxon>
        <taxon>Bacillati</taxon>
        <taxon>Actinomycetota</taxon>
        <taxon>Actinomycetes</taxon>
        <taxon>Kitasatosporales</taxon>
        <taxon>Streptomycetaceae</taxon>
        <taxon>Streptomyces</taxon>
    </lineage>
</organism>
<evidence type="ECO:0000313" key="1">
    <source>
        <dbReference type="EMBL" id="MFC5639379.1"/>
    </source>
</evidence>
<keyword evidence="2" id="KW-1185">Reference proteome</keyword>